<feature type="domain" description="Ribbon-helix-helix protein CopG" evidence="1">
    <location>
        <begin position="3"/>
        <end position="38"/>
    </location>
</feature>
<comment type="caution">
    <text evidence="2">The sequence shown here is derived from an EMBL/GenBank/DDBJ whole genome shotgun (WGS) entry which is preliminary data.</text>
</comment>
<reference evidence="2 3" key="1">
    <citation type="journal article" date="2015" name="Nature">
        <title>rRNA introns, odd ribosomes, and small enigmatic genomes across a large radiation of phyla.</title>
        <authorList>
            <person name="Brown C.T."/>
            <person name="Hug L.A."/>
            <person name="Thomas B.C."/>
            <person name="Sharon I."/>
            <person name="Castelle C.J."/>
            <person name="Singh A."/>
            <person name="Wilkins M.J."/>
            <person name="Williams K.H."/>
            <person name="Banfield J.F."/>
        </authorList>
    </citation>
    <scope>NUCLEOTIDE SEQUENCE [LARGE SCALE GENOMIC DNA]</scope>
</reference>
<dbReference type="Proteomes" id="UP000034292">
    <property type="component" value="Unassembled WGS sequence"/>
</dbReference>
<gene>
    <name evidence="2" type="ORF">UU23_C0001G0055</name>
</gene>
<dbReference type="GO" id="GO:0006355">
    <property type="term" value="P:regulation of DNA-templated transcription"/>
    <property type="evidence" value="ECO:0007669"/>
    <property type="project" value="InterPro"/>
</dbReference>
<evidence type="ECO:0000313" key="2">
    <source>
        <dbReference type="EMBL" id="KKR78291.1"/>
    </source>
</evidence>
<accession>A0A0G0TTZ7</accession>
<evidence type="ECO:0000313" key="3">
    <source>
        <dbReference type="Proteomes" id="UP000034292"/>
    </source>
</evidence>
<dbReference type="SUPFAM" id="SSF47598">
    <property type="entry name" value="Ribbon-helix-helix"/>
    <property type="match status" value="1"/>
</dbReference>
<dbReference type="InterPro" id="IPR013321">
    <property type="entry name" value="Arc_rbn_hlx_hlx"/>
</dbReference>
<proteinExistence type="predicted"/>
<evidence type="ECO:0000259" key="1">
    <source>
        <dbReference type="Pfam" id="PF01402"/>
    </source>
</evidence>
<sequence>MTTVTISLPEKIAKKLDQKAKDQGFATRSEFIRNLLRQNMQADFELEEFKPMQLEKIALDLAKTGKYSQNFIKSVTSGLKKSSAYAK</sequence>
<dbReference type="Gene3D" id="1.10.1220.10">
    <property type="entry name" value="Met repressor-like"/>
    <property type="match status" value="1"/>
</dbReference>
<dbReference type="InterPro" id="IPR002145">
    <property type="entry name" value="CopG"/>
</dbReference>
<dbReference type="STRING" id="1618408.UU23_C0001G0055"/>
<dbReference type="EMBL" id="LBZV01000001">
    <property type="protein sequence ID" value="KKR78291.1"/>
    <property type="molecule type" value="Genomic_DNA"/>
</dbReference>
<name>A0A0G0TTZ7_9BACT</name>
<dbReference type="InterPro" id="IPR010985">
    <property type="entry name" value="Ribbon_hlx_hlx"/>
</dbReference>
<organism evidence="2 3">
    <name type="scientific">Candidatus Curtissbacteria bacterium GW2011_GWA1_40_9</name>
    <dbReference type="NCBI Taxonomy" id="1618408"/>
    <lineage>
        <taxon>Bacteria</taxon>
        <taxon>Candidatus Curtissiibacteriota</taxon>
    </lineage>
</organism>
<dbReference type="Pfam" id="PF01402">
    <property type="entry name" value="RHH_1"/>
    <property type="match status" value="1"/>
</dbReference>
<protein>
    <recommendedName>
        <fullName evidence="1">Ribbon-helix-helix protein CopG domain-containing protein</fullName>
    </recommendedName>
</protein>
<dbReference type="CDD" id="cd22231">
    <property type="entry name" value="RHH_NikR_HicB-like"/>
    <property type="match status" value="1"/>
</dbReference>
<dbReference type="AlphaFoldDB" id="A0A0G0TTZ7"/>